<evidence type="ECO:0000313" key="2">
    <source>
        <dbReference type="WBParaSite" id="PS1159_v2.g4038.t1"/>
    </source>
</evidence>
<proteinExistence type="predicted"/>
<protein>
    <submittedName>
        <fullName evidence="2">CCHC-type domain-containing protein</fullName>
    </submittedName>
</protein>
<name>A0AC35GCX8_9BILA</name>
<accession>A0AC35GCX8</accession>
<evidence type="ECO:0000313" key="1">
    <source>
        <dbReference type="Proteomes" id="UP000887580"/>
    </source>
</evidence>
<dbReference type="WBParaSite" id="PS1159_v2.g4038.t1">
    <property type="protein sequence ID" value="PS1159_v2.g4038.t1"/>
    <property type="gene ID" value="PS1159_v2.g4038"/>
</dbReference>
<reference evidence="2" key="1">
    <citation type="submission" date="2022-11" db="UniProtKB">
        <authorList>
            <consortium name="WormBaseParasite"/>
        </authorList>
    </citation>
    <scope>IDENTIFICATION</scope>
</reference>
<organism evidence="1 2">
    <name type="scientific">Panagrolaimus sp. PS1159</name>
    <dbReference type="NCBI Taxonomy" id="55785"/>
    <lineage>
        <taxon>Eukaryota</taxon>
        <taxon>Metazoa</taxon>
        <taxon>Ecdysozoa</taxon>
        <taxon>Nematoda</taxon>
        <taxon>Chromadorea</taxon>
        <taxon>Rhabditida</taxon>
        <taxon>Tylenchina</taxon>
        <taxon>Panagrolaimomorpha</taxon>
        <taxon>Panagrolaimoidea</taxon>
        <taxon>Panagrolaimidae</taxon>
        <taxon>Panagrolaimus</taxon>
    </lineage>
</organism>
<dbReference type="Proteomes" id="UP000887580">
    <property type="component" value="Unplaced"/>
</dbReference>
<sequence length="408" mass="44313">MKTLVLESLRSLVLNASIKTPTETLANPETNHVNVVKKAGQQMQMQYYSGSDMTILSRQDYQYVGALSLTPSTVRAIVANNHPLKLDSYFNSTIGCADGSKCLDIHVADVPWSLLGLDFCNSLTLHIALSTKPQRGSTPVYDINRRKTNVKPKAAHGRSPGTKVSLAVLQTSVNTRQKGAAPDAPRSRCPGCDGAHWKKDCPYKNSKCYTCEGLGHIAEVCPNGGRKNDAAAAQNSSCVRRSRKNVRSVNVNSVKIWEPPSFSNESGKKDESRYGTKVSSVKIYSLRTQAAARRRYIVPVMIADESLYFDSDSGSDVTVLSRRDYQVIGSHAMAPARIEARTASNSKMVFDGYFKTSVICSNIAKHMDIYVSDMSCSVLGLDSTGHDSTIAQVSSHPIEGIVTVAAPA</sequence>